<evidence type="ECO:0000313" key="2">
    <source>
        <dbReference type="Proteomes" id="UP000075243"/>
    </source>
</evidence>
<gene>
    <name evidence="1" type="ORF">KK1_036345</name>
</gene>
<evidence type="ECO:0000313" key="1">
    <source>
        <dbReference type="EMBL" id="KYP42256.1"/>
    </source>
</evidence>
<dbReference type="Gramene" id="C.cajan_36078.t">
    <property type="protein sequence ID" value="C.cajan_36078.t.cds1"/>
    <property type="gene ID" value="C.cajan_36078"/>
</dbReference>
<dbReference type="AlphaFoldDB" id="A0A151RI57"/>
<name>A0A151RI57_CAJCA</name>
<dbReference type="Proteomes" id="UP000075243">
    <property type="component" value="Unassembled WGS sequence"/>
</dbReference>
<proteinExistence type="predicted"/>
<dbReference type="OMA" id="HPRSCER"/>
<dbReference type="EMBL" id="KQ483725">
    <property type="protein sequence ID" value="KYP42256.1"/>
    <property type="molecule type" value="Genomic_DNA"/>
</dbReference>
<reference evidence="1" key="1">
    <citation type="journal article" date="2012" name="Nat. Biotechnol.">
        <title>Draft genome sequence of pigeonpea (Cajanus cajan), an orphan legume crop of resource-poor farmers.</title>
        <authorList>
            <person name="Varshney R.K."/>
            <person name="Chen W."/>
            <person name="Li Y."/>
            <person name="Bharti A.K."/>
            <person name="Saxena R.K."/>
            <person name="Schlueter J.A."/>
            <person name="Donoghue M.T."/>
            <person name="Azam S."/>
            <person name="Fan G."/>
            <person name="Whaley A.M."/>
            <person name="Farmer A.D."/>
            <person name="Sheridan J."/>
            <person name="Iwata A."/>
            <person name="Tuteja R."/>
            <person name="Penmetsa R.V."/>
            <person name="Wu W."/>
            <person name="Upadhyaya H.D."/>
            <person name="Yang S.P."/>
            <person name="Shah T."/>
            <person name="Saxena K.B."/>
            <person name="Michael T."/>
            <person name="McCombie W.R."/>
            <person name="Yang B."/>
            <person name="Zhang G."/>
            <person name="Yang H."/>
            <person name="Wang J."/>
            <person name="Spillane C."/>
            <person name="Cook D.R."/>
            <person name="May G.D."/>
            <person name="Xu X."/>
            <person name="Jackson S.A."/>
        </authorList>
    </citation>
    <scope>NUCLEOTIDE SEQUENCE [LARGE SCALE GENOMIC DNA]</scope>
</reference>
<organism evidence="1 2">
    <name type="scientific">Cajanus cajan</name>
    <name type="common">Pigeon pea</name>
    <name type="synonym">Cajanus indicus</name>
    <dbReference type="NCBI Taxonomy" id="3821"/>
    <lineage>
        <taxon>Eukaryota</taxon>
        <taxon>Viridiplantae</taxon>
        <taxon>Streptophyta</taxon>
        <taxon>Embryophyta</taxon>
        <taxon>Tracheophyta</taxon>
        <taxon>Spermatophyta</taxon>
        <taxon>Magnoliopsida</taxon>
        <taxon>eudicotyledons</taxon>
        <taxon>Gunneridae</taxon>
        <taxon>Pentapetalae</taxon>
        <taxon>rosids</taxon>
        <taxon>fabids</taxon>
        <taxon>Fabales</taxon>
        <taxon>Fabaceae</taxon>
        <taxon>Papilionoideae</taxon>
        <taxon>50 kb inversion clade</taxon>
        <taxon>NPAAA clade</taxon>
        <taxon>indigoferoid/millettioid clade</taxon>
        <taxon>Phaseoleae</taxon>
        <taxon>Cajanus</taxon>
    </lineage>
</organism>
<sequence>MNSSSDSSALIFCGERHTSKSMLPPPSWPGYDVTFPSNLLPYPLLAATAFPIPNSFAYTLNLGELPNTTQYGSNKRPSLNMKGDCSHSCRNCITSPPLWFATVTCNFHAVHPKSFSTNSPALVSTLSE</sequence>
<accession>A0A151RI57</accession>
<protein>
    <submittedName>
        <fullName evidence="1">Uncharacterized protein</fullName>
    </submittedName>
</protein>
<keyword evidence="2" id="KW-1185">Reference proteome</keyword>